<keyword evidence="1" id="KW-0732">Signal</keyword>
<dbReference type="EMBL" id="GGFK01013896">
    <property type="protein sequence ID" value="MBW47217.1"/>
    <property type="molecule type" value="Transcribed_RNA"/>
</dbReference>
<feature type="signal peptide" evidence="1">
    <location>
        <begin position="1"/>
        <end position="24"/>
    </location>
</feature>
<reference evidence="2" key="1">
    <citation type="submission" date="2018-01" db="EMBL/GenBank/DDBJ databases">
        <title>An insight into the sialome of Amazonian anophelines.</title>
        <authorList>
            <person name="Ribeiro J.M."/>
            <person name="Scarpassa V."/>
            <person name="Calvo E."/>
        </authorList>
    </citation>
    <scope>NUCLEOTIDE SEQUENCE</scope>
    <source>
        <tissue evidence="2">Salivary glands</tissue>
    </source>
</reference>
<dbReference type="AlphaFoldDB" id="A0A2M4B2G4"/>
<organism evidence="2">
    <name type="scientific">Anopheles triannulatus</name>
    <dbReference type="NCBI Taxonomy" id="58253"/>
    <lineage>
        <taxon>Eukaryota</taxon>
        <taxon>Metazoa</taxon>
        <taxon>Ecdysozoa</taxon>
        <taxon>Arthropoda</taxon>
        <taxon>Hexapoda</taxon>
        <taxon>Insecta</taxon>
        <taxon>Pterygota</taxon>
        <taxon>Neoptera</taxon>
        <taxon>Endopterygota</taxon>
        <taxon>Diptera</taxon>
        <taxon>Nematocera</taxon>
        <taxon>Culicoidea</taxon>
        <taxon>Culicidae</taxon>
        <taxon>Anophelinae</taxon>
        <taxon>Anopheles</taxon>
    </lineage>
</organism>
<sequence length="71" mass="7887">MPSAPCSLLPLPVMLGVLVGLVDDEDWMILLHIVPLRMAFVQWSVFSDSALGEDTSTSGIRCRALSRLRFR</sequence>
<feature type="chain" id="PRO_5014947641" evidence="1">
    <location>
        <begin position="25"/>
        <end position="71"/>
    </location>
</feature>
<accession>A0A2M4B2G4</accession>
<name>A0A2M4B2G4_9DIPT</name>
<proteinExistence type="predicted"/>
<evidence type="ECO:0000256" key="1">
    <source>
        <dbReference type="SAM" id="SignalP"/>
    </source>
</evidence>
<evidence type="ECO:0000313" key="2">
    <source>
        <dbReference type="EMBL" id="MBW47217.1"/>
    </source>
</evidence>
<protein>
    <submittedName>
        <fullName evidence="2">Putative secreted protein</fullName>
    </submittedName>
</protein>